<reference evidence="2 3" key="1">
    <citation type="submission" date="2019-01" db="EMBL/GenBank/DDBJ databases">
        <title>Genome sequencing of strain 2JSPR-7.</title>
        <authorList>
            <person name="Heo J."/>
            <person name="Kim S.-J."/>
            <person name="Kim J.-S."/>
            <person name="Hong S.-B."/>
            <person name="Kwon S.-W."/>
        </authorList>
    </citation>
    <scope>NUCLEOTIDE SEQUENCE [LARGE SCALE GENOMIC DNA]</scope>
    <source>
        <strain evidence="2 3">2JSPR-7</strain>
    </source>
</reference>
<organism evidence="2 3">
    <name type="scientific">Xylanimonas allomyrinae</name>
    <dbReference type="NCBI Taxonomy" id="2509459"/>
    <lineage>
        <taxon>Bacteria</taxon>
        <taxon>Bacillati</taxon>
        <taxon>Actinomycetota</taxon>
        <taxon>Actinomycetes</taxon>
        <taxon>Micrococcales</taxon>
        <taxon>Promicromonosporaceae</taxon>
        <taxon>Xylanimonas</taxon>
    </lineage>
</organism>
<dbReference type="RefSeq" id="WP_129204578.1">
    <property type="nucleotide sequence ID" value="NZ_CP035495.1"/>
</dbReference>
<evidence type="ECO:0000313" key="3">
    <source>
        <dbReference type="Proteomes" id="UP000291758"/>
    </source>
</evidence>
<dbReference type="InterPro" id="IPR044477">
    <property type="entry name" value="FDH-like"/>
</dbReference>
<dbReference type="InterPro" id="IPR023210">
    <property type="entry name" value="NADP_OxRdtase_dom"/>
</dbReference>
<dbReference type="KEGG" id="xyl:ET495_09685"/>
<dbReference type="Gene3D" id="3.20.20.100">
    <property type="entry name" value="NADP-dependent oxidoreductase domain"/>
    <property type="match status" value="1"/>
</dbReference>
<evidence type="ECO:0000259" key="1">
    <source>
        <dbReference type="Pfam" id="PF00248"/>
    </source>
</evidence>
<dbReference type="InterPro" id="IPR020471">
    <property type="entry name" value="AKR"/>
</dbReference>
<sequence>MPEPAAPDPGARDDDLAPPARPGAAALTGFLSGPGRLGYGAANVGNLYRAMTDDDAHAILQAAWDAGIRHFDTAPHYGLGLSERRLGAFLRTKPRDQYVVSTKVGRLLVPHPAGAGTLDLAEGFAVPADVRREWDVTAAGVRRSLEESLARLGLDAVDVVYLHDPERFDLDRGLGEGLPAVAALRDAGLVRAVGVGSMVDEALLRAARSGLVDLLMIAGRFTLADPSAAAQVLPACRRHGVRVVAAAVFNSGLTARSEPPDDARFDYGPAAPELLARVRRIAAVCREHDVDLPVAAVQYPLRADVVASVVVGGGRPEQVRQNAARLARPVPEALWAALASEGLAV</sequence>
<gene>
    <name evidence="2" type="ORF">ET495_09685</name>
</gene>
<dbReference type="Pfam" id="PF00248">
    <property type="entry name" value="Aldo_ket_red"/>
    <property type="match status" value="1"/>
</dbReference>
<proteinExistence type="predicted"/>
<dbReference type="Proteomes" id="UP000291758">
    <property type="component" value="Chromosome"/>
</dbReference>
<dbReference type="PANTHER" id="PTHR42686">
    <property type="entry name" value="GH17980P-RELATED"/>
    <property type="match status" value="1"/>
</dbReference>
<feature type="domain" description="NADP-dependent oxidoreductase" evidence="1">
    <location>
        <begin position="36"/>
        <end position="338"/>
    </location>
</feature>
<dbReference type="AlphaFoldDB" id="A0A4P6EZI3"/>
<dbReference type="GO" id="GO:0016491">
    <property type="term" value="F:oxidoreductase activity"/>
    <property type="evidence" value="ECO:0007669"/>
    <property type="project" value="InterPro"/>
</dbReference>
<dbReference type="PANTHER" id="PTHR42686:SF1">
    <property type="entry name" value="GH17980P-RELATED"/>
    <property type="match status" value="1"/>
</dbReference>
<dbReference type="OrthoDB" id="9768851at2"/>
<keyword evidence="3" id="KW-1185">Reference proteome</keyword>
<dbReference type="EMBL" id="CP035495">
    <property type="protein sequence ID" value="QAY63478.1"/>
    <property type="molecule type" value="Genomic_DNA"/>
</dbReference>
<dbReference type="GO" id="GO:0005829">
    <property type="term" value="C:cytosol"/>
    <property type="evidence" value="ECO:0007669"/>
    <property type="project" value="TreeGrafter"/>
</dbReference>
<dbReference type="CDD" id="cd19162">
    <property type="entry name" value="AKR_FDH"/>
    <property type="match status" value="1"/>
</dbReference>
<dbReference type="InterPro" id="IPR036812">
    <property type="entry name" value="NAD(P)_OxRdtase_dom_sf"/>
</dbReference>
<accession>A0A4P6EZI3</accession>
<protein>
    <submittedName>
        <fullName evidence="2">Aldo/keto reductase</fullName>
    </submittedName>
</protein>
<name>A0A4P6EZI3_9MICO</name>
<evidence type="ECO:0000313" key="2">
    <source>
        <dbReference type="EMBL" id="QAY63478.1"/>
    </source>
</evidence>
<dbReference type="SUPFAM" id="SSF51430">
    <property type="entry name" value="NAD(P)-linked oxidoreductase"/>
    <property type="match status" value="1"/>
</dbReference>